<evidence type="ECO:0000256" key="3">
    <source>
        <dbReference type="ARBA" id="ARBA00022960"/>
    </source>
</evidence>
<evidence type="ECO:0000256" key="4">
    <source>
        <dbReference type="ARBA" id="ARBA00022984"/>
    </source>
</evidence>
<dbReference type="Proteomes" id="UP000036356">
    <property type="component" value="Unassembled WGS sequence"/>
</dbReference>
<keyword evidence="4" id="KW-0573">Peptidoglycan synthesis</keyword>
<dbReference type="AlphaFoldDB" id="A0A0J1FMG6"/>
<name>A0A0J1FMG6_9FIRM</name>
<gene>
    <name evidence="7" type="primary">femX</name>
    <name evidence="7" type="ORF">DEAC_c39730</name>
</gene>
<dbReference type="GO" id="GO:0016755">
    <property type="term" value="F:aminoacyltransferase activity"/>
    <property type="evidence" value="ECO:0007669"/>
    <property type="project" value="InterPro"/>
</dbReference>
<dbReference type="GO" id="GO:0008360">
    <property type="term" value="P:regulation of cell shape"/>
    <property type="evidence" value="ECO:0007669"/>
    <property type="project" value="UniProtKB-KW"/>
</dbReference>
<dbReference type="PROSITE" id="PS51191">
    <property type="entry name" value="FEMABX"/>
    <property type="match status" value="1"/>
</dbReference>
<dbReference type="EMBL" id="LDZY01000017">
    <property type="protein sequence ID" value="KLU64158.1"/>
    <property type="molecule type" value="Genomic_DNA"/>
</dbReference>
<evidence type="ECO:0000256" key="6">
    <source>
        <dbReference type="ARBA" id="ARBA00023316"/>
    </source>
</evidence>
<dbReference type="PATRIC" id="fig|476652.3.peg.4208"/>
<comment type="caution">
    <text evidence="7">The sequence shown here is derived from an EMBL/GenBank/DDBJ whole genome shotgun (WGS) entry which is preliminary data.</text>
</comment>
<organism evidence="7 8">
    <name type="scientific">Desulfosporosinus acididurans</name>
    <dbReference type="NCBI Taxonomy" id="476652"/>
    <lineage>
        <taxon>Bacteria</taxon>
        <taxon>Bacillati</taxon>
        <taxon>Bacillota</taxon>
        <taxon>Clostridia</taxon>
        <taxon>Eubacteriales</taxon>
        <taxon>Desulfitobacteriaceae</taxon>
        <taxon>Desulfosporosinus</taxon>
    </lineage>
</organism>
<evidence type="ECO:0000256" key="5">
    <source>
        <dbReference type="ARBA" id="ARBA00023315"/>
    </source>
</evidence>
<evidence type="ECO:0000313" key="7">
    <source>
        <dbReference type="EMBL" id="KLU64158.1"/>
    </source>
</evidence>
<dbReference type="Pfam" id="PF02388">
    <property type="entry name" value="FemAB"/>
    <property type="match status" value="2"/>
</dbReference>
<keyword evidence="8" id="KW-1185">Reference proteome</keyword>
<proteinExistence type="inferred from homology"/>
<keyword evidence="3" id="KW-0133">Cell shape</keyword>
<dbReference type="SUPFAM" id="SSF55729">
    <property type="entry name" value="Acyl-CoA N-acyltransferases (Nat)"/>
    <property type="match status" value="2"/>
</dbReference>
<dbReference type="EC" id="2.3.2.16" evidence="7"/>
<dbReference type="PANTHER" id="PTHR36174">
    <property type="entry name" value="LIPID II:GLYCINE GLYCYLTRANSFERASE"/>
    <property type="match status" value="1"/>
</dbReference>
<protein>
    <submittedName>
        <fullName evidence="7">Lipid II:glycine glycyltransferase</fullName>
        <ecNumber evidence="7">2.3.2.16</ecNumber>
    </submittedName>
</protein>
<dbReference type="InterPro" id="IPR003447">
    <property type="entry name" value="FEMABX"/>
</dbReference>
<dbReference type="PANTHER" id="PTHR36174:SF1">
    <property type="entry name" value="LIPID II:GLYCINE GLYCYLTRANSFERASE"/>
    <property type="match status" value="1"/>
</dbReference>
<keyword evidence="6" id="KW-0961">Cell wall biogenesis/degradation</keyword>
<evidence type="ECO:0000313" key="8">
    <source>
        <dbReference type="Proteomes" id="UP000036356"/>
    </source>
</evidence>
<dbReference type="Gene3D" id="3.40.630.30">
    <property type="match status" value="2"/>
</dbReference>
<keyword evidence="5 7" id="KW-0012">Acyltransferase</keyword>
<evidence type="ECO:0000256" key="2">
    <source>
        <dbReference type="ARBA" id="ARBA00022679"/>
    </source>
</evidence>
<dbReference type="STRING" id="476652.DEAC_c39730"/>
<evidence type="ECO:0000256" key="1">
    <source>
        <dbReference type="ARBA" id="ARBA00009943"/>
    </source>
</evidence>
<reference evidence="7 8" key="1">
    <citation type="submission" date="2015-06" db="EMBL/GenBank/DDBJ databases">
        <title>Draft genome of the moderately acidophilic sulfate reducer Candidatus Desulfosporosinus acididurans strain M1.</title>
        <authorList>
            <person name="Poehlein A."/>
            <person name="Petzsch P."/>
            <person name="Johnson B.D."/>
            <person name="Schloemann M."/>
            <person name="Daniel R."/>
            <person name="Muehling M."/>
        </authorList>
    </citation>
    <scope>NUCLEOTIDE SEQUENCE [LARGE SCALE GENOMIC DNA]</scope>
    <source>
        <strain evidence="7 8">M1</strain>
    </source>
</reference>
<dbReference type="GO" id="GO:0071555">
    <property type="term" value="P:cell wall organization"/>
    <property type="evidence" value="ECO:0007669"/>
    <property type="project" value="UniProtKB-KW"/>
</dbReference>
<keyword evidence="2 7" id="KW-0808">Transferase</keyword>
<comment type="similarity">
    <text evidence="1">Belongs to the FemABX family.</text>
</comment>
<dbReference type="GO" id="GO:0009252">
    <property type="term" value="P:peptidoglycan biosynthetic process"/>
    <property type="evidence" value="ECO:0007669"/>
    <property type="project" value="UniProtKB-KW"/>
</dbReference>
<accession>A0A0J1FMG6</accession>
<dbReference type="InterPro" id="IPR050644">
    <property type="entry name" value="PG_Glycine_Bridge_Synth"/>
</dbReference>
<dbReference type="InterPro" id="IPR016181">
    <property type="entry name" value="Acyl_CoA_acyltransferase"/>
</dbReference>
<sequence>MMLKVDKISEETYYSFISQADLGNFMQYPSWSKVKTDWTSDLLGWFTSDNKLAGCGLVLYRKMPYLNRYLAYCPRGPIIDWQSSNLKEWFEPFFAYLKSKHVFSVKIDPPVVQAKWYTPTIKKFLEQAREQGSSGKVLRDLPPDEDYRTAKQVQQQLRQIGWQKQQGDTGFAVSQPEYVYRLPLKGRSLDEVFACFHTNWRRNVKKADRLGVKVRVGTEQDLPAFYELLKVTSERDQFKVRSFSYFSNMYQSLKAEAADRIALYLAEDEEELLSATLAVHSNFHSWYLYGASSNVKREKAPNHAIQWRMIQDAYQLKAHTYDFRGISPTLDESDHLFGLLRFKLGFGGEACEMIGAWDYPLQPLLHRAFLLYLKRR</sequence>